<evidence type="ECO:0000313" key="4">
    <source>
        <dbReference type="Proteomes" id="UP000198558"/>
    </source>
</evidence>
<dbReference type="InterPro" id="IPR006218">
    <property type="entry name" value="DAHP1/KDSA"/>
</dbReference>
<name>A0A1I0HCA5_9FIRM</name>
<organism evidence="3 4">
    <name type="scientific">Thomasclavelia cocleata</name>
    <dbReference type="NCBI Taxonomy" id="69824"/>
    <lineage>
        <taxon>Bacteria</taxon>
        <taxon>Bacillati</taxon>
        <taxon>Bacillota</taxon>
        <taxon>Erysipelotrichia</taxon>
        <taxon>Erysipelotrichales</taxon>
        <taxon>Coprobacillaceae</taxon>
        <taxon>Thomasclavelia</taxon>
    </lineage>
</organism>
<dbReference type="PANTHER" id="PTHR43018:SF2">
    <property type="entry name" value="PHOSPHO-2-DEHYDRO-3-DEOXYHEPTONATE ALDOLASE"/>
    <property type="match status" value="1"/>
</dbReference>
<dbReference type="InterPro" id="IPR013785">
    <property type="entry name" value="Aldolase_TIM"/>
</dbReference>
<sequence length="51" mass="5518">SVAGGADGLMIEVHNNPEKALCDGPQSLRPERYEELLKQISKIAEVVGKKV</sequence>
<feature type="domain" description="DAHP synthetase I/KDSA" evidence="2">
    <location>
        <begin position="2"/>
        <end position="43"/>
    </location>
</feature>
<reference evidence="4" key="1">
    <citation type="submission" date="2016-10" db="EMBL/GenBank/DDBJ databases">
        <authorList>
            <person name="Varghese N."/>
            <person name="Submissions S."/>
        </authorList>
    </citation>
    <scope>NUCLEOTIDE SEQUENCE [LARGE SCALE GENOMIC DNA]</scope>
    <source>
        <strain evidence="4">DSM 1551</strain>
    </source>
</reference>
<proteinExistence type="predicted"/>
<dbReference type="AlphaFoldDB" id="A0A1I0HCA5"/>
<dbReference type="InterPro" id="IPR052899">
    <property type="entry name" value="Class-I_DAHP_synthase"/>
</dbReference>
<dbReference type="Gene3D" id="3.20.20.70">
    <property type="entry name" value="Aldolase class I"/>
    <property type="match status" value="1"/>
</dbReference>
<accession>A0A1I0HCA5</accession>
<dbReference type="SUPFAM" id="SSF51569">
    <property type="entry name" value="Aldolase"/>
    <property type="match status" value="1"/>
</dbReference>
<protein>
    <submittedName>
        <fullName evidence="3">DAHP synthetase I family protein</fullName>
    </submittedName>
</protein>
<dbReference type="GO" id="GO:0016740">
    <property type="term" value="F:transferase activity"/>
    <property type="evidence" value="ECO:0007669"/>
    <property type="project" value="UniProtKB-KW"/>
</dbReference>
<dbReference type="EMBL" id="FOIN01000047">
    <property type="protein sequence ID" value="SET81450.1"/>
    <property type="molecule type" value="Genomic_DNA"/>
</dbReference>
<gene>
    <name evidence="3" type="ORF">SAMN04489758_14725</name>
</gene>
<dbReference type="Proteomes" id="UP000198558">
    <property type="component" value="Unassembled WGS sequence"/>
</dbReference>
<evidence type="ECO:0000256" key="1">
    <source>
        <dbReference type="ARBA" id="ARBA00022679"/>
    </source>
</evidence>
<evidence type="ECO:0000313" key="3">
    <source>
        <dbReference type="EMBL" id="SET81450.1"/>
    </source>
</evidence>
<evidence type="ECO:0000259" key="2">
    <source>
        <dbReference type="Pfam" id="PF00793"/>
    </source>
</evidence>
<keyword evidence="1" id="KW-0808">Transferase</keyword>
<dbReference type="PANTHER" id="PTHR43018">
    <property type="entry name" value="PHOSPHO-2-DEHYDRO-3-DEOXYHEPTONATE ALDOLASE"/>
    <property type="match status" value="1"/>
</dbReference>
<feature type="non-terminal residue" evidence="3">
    <location>
        <position position="1"/>
    </location>
</feature>
<dbReference type="Pfam" id="PF00793">
    <property type="entry name" value="DAHP_synth_1"/>
    <property type="match status" value="1"/>
</dbReference>
<keyword evidence="4" id="KW-1185">Reference proteome</keyword>